<dbReference type="Gene3D" id="1.10.240.10">
    <property type="entry name" value="Tyrosyl-Transfer RNA Synthetase"/>
    <property type="match status" value="2"/>
</dbReference>
<dbReference type="GO" id="GO:0004830">
    <property type="term" value="F:tryptophan-tRNA ligase activity"/>
    <property type="evidence" value="ECO:0007669"/>
    <property type="project" value="UniProtKB-EC"/>
</dbReference>
<dbReference type="GO" id="GO:0005759">
    <property type="term" value="C:mitochondrial matrix"/>
    <property type="evidence" value="ECO:0007669"/>
    <property type="project" value="TreeGrafter"/>
</dbReference>
<dbReference type="InterPro" id="IPR001412">
    <property type="entry name" value="aa-tRNA-synth_I_CS"/>
</dbReference>
<keyword evidence="5" id="KW-0547">Nucleotide-binding</keyword>
<dbReference type="EMBL" id="IACT01002749">
    <property type="protein sequence ID" value="LAC22011.1"/>
    <property type="molecule type" value="mRNA"/>
</dbReference>
<dbReference type="SUPFAM" id="SSF52374">
    <property type="entry name" value="Nucleotidylyl transferase"/>
    <property type="match status" value="2"/>
</dbReference>
<reference evidence="10" key="1">
    <citation type="submission" date="2017-11" db="EMBL/GenBank/DDBJ databases">
        <title>The sensing device of the deep-sea amphipod.</title>
        <authorList>
            <person name="Kobayashi H."/>
            <person name="Nagahama T."/>
            <person name="Arai W."/>
            <person name="Sasagawa Y."/>
            <person name="Umeda M."/>
            <person name="Hayashi T."/>
            <person name="Nikaido I."/>
            <person name="Watanabe H."/>
            <person name="Oguri K."/>
            <person name="Kitazato H."/>
            <person name="Fujioka K."/>
            <person name="Kido Y."/>
            <person name="Takami H."/>
        </authorList>
    </citation>
    <scope>NUCLEOTIDE SEQUENCE</scope>
    <source>
        <tissue evidence="10">Whole body</tissue>
    </source>
</reference>
<keyword evidence="7" id="KW-0648">Protein biosynthesis</keyword>
<evidence type="ECO:0000256" key="9">
    <source>
        <dbReference type="ARBA" id="ARBA00030268"/>
    </source>
</evidence>
<organism evidence="10">
    <name type="scientific">Hirondellea gigas</name>
    <dbReference type="NCBI Taxonomy" id="1518452"/>
    <lineage>
        <taxon>Eukaryota</taxon>
        <taxon>Metazoa</taxon>
        <taxon>Ecdysozoa</taxon>
        <taxon>Arthropoda</taxon>
        <taxon>Crustacea</taxon>
        <taxon>Multicrustacea</taxon>
        <taxon>Malacostraca</taxon>
        <taxon>Eumalacostraca</taxon>
        <taxon>Peracarida</taxon>
        <taxon>Amphipoda</taxon>
        <taxon>Amphilochidea</taxon>
        <taxon>Lysianassida</taxon>
        <taxon>Lysianassidira</taxon>
        <taxon>Lysianassoidea</taxon>
        <taxon>Lysianassidae</taxon>
        <taxon>Hirondellea</taxon>
    </lineage>
</organism>
<dbReference type="InterPro" id="IPR050203">
    <property type="entry name" value="Trp-tRNA_synthetase"/>
</dbReference>
<accession>A0A6A7FTS6</accession>
<dbReference type="GO" id="GO:0070183">
    <property type="term" value="P:mitochondrial tryptophanyl-tRNA aminoacylation"/>
    <property type="evidence" value="ECO:0007669"/>
    <property type="project" value="TreeGrafter"/>
</dbReference>
<evidence type="ECO:0000256" key="7">
    <source>
        <dbReference type="ARBA" id="ARBA00022917"/>
    </source>
</evidence>
<name>A0A6A7FTS6_9CRUS</name>
<proteinExistence type="evidence at transcript level"/>
<evidence type="ECO:0000256" key="6">
    <source>
        <dbReference type="ARBA" id="ARBA00022840"/>
    </source>
</evidence>
<comment type="similarity">
    <text evidence="2">Belongs to the class-I aminoacyl-tRNA synthetase family.</text>
</comment>
<keyword evidence="6" id="KW-0067">ATP-binding</keyword>
<comment type="subcellular location">
    <subcellularLocation>
        <location evidence="1">Mitochondrion</location>
    </subcellularLocation>
</comment>
<dbReference type="EC" id="6.1.1.2" evidence="3"/>
<evidence type="ECO:0000256" key="8">
    <source>
        <dbReference type="ARBA" id="ARBA00023146"/>
    </source>
</evidence>
<keyword evidence="4 10" id="KW-0436">Ligase</keyword>
<evidence type="ECO:0000313" key="10">
    <source>
        <dbReference type="EMBL" id="LAC22011.1"/>
    </source>
</evidence>
<dbReference type="PANTHER" id="PTHR43766:SF1">
    <property type="entry name" value="TRYPTOPHAN--TRNA LIGASE, MITOCHONDRIAL"/>
    <property type="match status" value="1"/>
</dbReference>
<dbReference type="PROSITE" id="PS00178">
    <property type="entry name" value="AA_TRNA_LIGASE_I"/>
    <property type="match status" value="2"/>
</dbReference>
<dbReference type="InterPro" id="IPR002306">
    <property type="entry name" value="Trp-tRNA-ligase"/>
</dbReference>
<evidence type="ECO:0000256" key="2">
    <source>
        <dbReference type="ARBA" id="ARBA00005594"/>
    </source>
</evidence>
<dbReference type="InterPro" id="IPR002305">
    <property type="entry name" value="aa-tRNA-synth_Ic"/>
</dbReference>
<evidence type="ECO:0000256" key="5">
    <source>
        <dbReference type="ARBA" id="ARBA00022741"/>
    </source>
</evidence>
<dbReference type="Gene3D" id="3.40.50.620">
    <property type="entry name" value="HUPs"/>
    <property type="match status" value="2"/>
</dbReference>
<protein>
    <recommendedName>
        <fullName evidence="3">tryptophan--tRNA ligase</fullName>
        <ecNumber evidence="3">6.1.1.2</ecNumber>
    </recommendedName>
    <alternativeName>
        <fullName evidence="9">Tryptophanyl-tRNA synthetase</fullName>
    </alternativeName>
</protein>
<evidence type="ECO:0000256" key="1">
    <source>
        <dbReference type="ARBA" id="ARBA00004173"/>
    </source>
</evidence>
<dbReference type="NCBIfam" id="TIGR00233">
    <property type="entry name" value="trpS"/>
    <property type="match status" value="2"/>
</dbReference>
<dbReference type="AlphaFoldDB" id="A0A6A7FTS6"/>
<dbReference type="PANTHER" id="PTHR43766">
    <property type="entry name" value="TRYPTOPHAN--TRNA LIGASE, MITOCHONDRIAL"/>
    <property type="match status" value="1"/>
</dbReference>
<dbReference type="Pfam" id="PF00579">
    <property type="entry name" value="tRNA-synt_1b"/>
    <property type="match status" value="2"/>
</dbReference>
<dbReference type="PRINTS" id="PR01039">
    <property type="entry name" value="TRNASYNTHTRP"/>
</dbReference>
<keyword evidence="8" id="KW-0030">Aminoacyl-tRNA synthetase</keyword>
<dbReference type="FunFam" id="1.10.240.10:FF:000002">
    <property type="entry name" value="Tryptophan--tRNA ligase"/>
    <property type="match status" value="2"/>
</dbReference>
<evidence type="ECO:0000256" key="4">
    <source>
        <dbReference type="ARBA" id="ARBA00022598"/>
    </source>
</evidence>
<dbReference type="GO" id="GO:0005524">
    <property type="term" value="F:ATP binding"/>
    <property type="evidence" value="ECO:0007669"/>
    <property type="project" value="UniProtKB-KW"/>
</dbReference>
<dbReference type="InterPro" id="IPR014729">
    <property type="entry name" value="Rossmann-like_a/b/a_fold"/>
</dbReference>
<sequence length="749" mass="83034">MSLANILLRKACNSHLPISKRARPLIQYFQALSNFSGSSTSALHHGNGKGLAVCSIQPTGVLHLGNYFGAVKQCISLQNAGEDVLICISDIQALQSIHDRKVLQNNILVTAATLIACGVDPDKTILFQQSSVPQHAQLDWIFHCLVDINEPDRVQRHAKKLQAIKEPKLGQYVSPVLQATDVLLFKSNTIPSGEDFADQYQMICRTASMFNKKYGQCFLVPQLSMGDFSSRIRSFRQPDEKMSRSAADPRSRIEMLDTPETVTEKCKKAVTDFTSEVYFDAVGRPGVSNLMALHSLVTKKDYETIKTECIGLETAKYKFIVADAINEFLKPIRARVNKILQDKSSLVTELKTGSCRAQLIAERTMKEIHHKIGLQPSEIDQILNVAKTNAPIGRVRGSQIQSVDLKINNSSTDSSRKHKFIFSGIQPTGVLHLGNYFGAVKQWVDLQNGGDDVIVCVVDQHAITVPQKRESLHDNILLMAASIIACGVDPERCILFQQSKVPQHAQLNSIIRNVAHVAFLSRQAQYKDKVTSLEKAPSLGLFSYPVLQAADILLYQATHVPVGDDQRQHIQVAVQIARQFNKRYGEKIFRIPTAMILDSSLARVKSLYQPLKKMSKSEANKDSRIEILDSPESIVNKCKNSSTGNFSGNIRYDLADQPGVSNLMTIHSIISGSSFESIEAECSTLDISDYKLRVADAIIEHLKPIRTTAVQLLSDKATLHIILEKGASLATARAQQTLQTVHEKVGFWL</sequence>
<dbReference type="CDD" id="cd00806">
    <property type="entry name" value="TrpRS_core"/>
    <property type="match status" value="1"/>
</dbReference>
<evidence type="ECO:0000256" key="3">
    <source>
        <dbReference type="ARBA" id="ARBA00013161"/>
    </source>
</evidence>